<dbReference type="GO" id="GO:0016746">
    <property type="term" value="F:acyltransferase activity"/>
    <property type="evidence" value="ECO:0007669"/>
    <property type="project" value="UniProtKB-KW"/>
</dbReference>
<accession>A0ABD1TR75</accession>
<dbReference type="InterPro" id="IPR023213">
    <property type="entry name" value="CAT-like_dom_sf"/>
</dbReference>
<keyword evidence="3" id="KW-0012">Acyltransferase</keyword>
<comment type="similarity">
    <text evidence="1">Belongs to the plant acyltransferase family.</text>
</comment>
<evidence type="ECO:0000313" key="5">
    <source>
        <dbReference type="Proteomes" id="UP001604277"/>
    </source>
</evidence>
<protein>
    <submittedName>
        <fullName evidence="4">HXXXD-type acyl-transferase family protein</fullName>
    </submittedName>
</protein>
<dbReference type="Proteomes" id="UP001604277">
    <property type="component" value="Unassembled WGS sequence"/>
</dbReference>
<keyword evidence="5" id="KW-1185">Reference proteome</keyword>
<dbReference type="AlphaFoldDB" id="A0ABD1TR75"/>
<evidence type="ECO:0000256" key="1">
    <source>
        <dbReference type="ARBA" id="ARBA00009861"/>
    </source>
</evidence>
<proteinExistence type="inferred from homology"/>
<organism evidence="4 5">
    <name type="scientific">Forsythia ovata</name>
    <dbReference type="NCBI Taxonomy" id="205694"/>
    <lineage>
        <taxon>Eukaryota</taxon>
        <taxon>Viridiplantae</taxon>
        <taxon>Streptophyta</taxon>
        <taxon>Embryophyta</taxon>
        <taxon>Tracheophyta</taxon>
        <taxon>Spermatophyta</taxon>
        <taxon>Magnoliopsida</taxon>
        <taxon>eudicotyledons</taxon>
        <taxon>Gunneridae</taxon>
        <taxon>Pentapetalae</taxon>
        <taxon>asterids</taxon>
        <taxon>lamiids</taxon>
        <taxon>Lamiales</taxon>
        <taxon>Oleaceae</taxon>
        <taxon>Forsythieae</taxon>
        <taxon>Forsythia</taxon>
    </lineage>
</organism>
<sequence>MKIEIVCTELIKPSSPTPPELRDFELSFIDERIPPAYIPLVLYYSFDERTNIKQSEISDCLKKSISDVLVHFYPLAGRMDGQISVNCNDEGVLYLEAKVDGKISDIIECPEVEVLDKLIPYKSKGNITNAEEQLAIQVSLFSCGGISIGICISHRIADGSTLCSFIKGWASMACTKSKFIHPIFNSSSLFPPRNTPDFKPAVRSLAVQPPVIHLVTKRFVFSESVINALKSQVINNSSIANPTRVEVVSAFLWKACIVARRITKFSKSVAFYPVNLRGRVPTLTEDSFGNIFQMTSAINFSETANWIHLVEKLRAAFGEISSDYINELLGANGFELVKNNFMQINKLLGQGDCEIFRFTSYCRFPLYETDFGWGKPDWVSASFSIRNTIFMLDSKSPGGIEAWIVMAEDDMKKLEQEICMELQPFT</sequence>
<dbReference type="EMBL" id="JBFOLJ010000008">
    <property type="protein sequence ID" value="KAL2515214.1"/>
    <property type="molecule type" value="Genomic_DNA"/>
</dbReference>
<dbReference type="PANTHER" id="PTHR31623">
    <property type="entry name" value="F21J9.9"/>
    <property type="match status" value="1"/>
</dbReference>
<evidence type="ECO:0000313" key="4">
    <source>
        <dbReference type="EMBL" id="KAL2515214.1"/>
    </source>
</evidence>
<dbReference type="PANTHER" id="PTHR31623:SF27">
    <property type="entry name" value="VINORINE SYNTHASE-LIKE"/>
    <property type="match status" value="1"/>
</dbReference>
<evidence type="ECO:0000256" key="2">
    <source>
        <dbReference type="ARBA" id="ARBA00022679"/>
    </source>
</evidence>
<gene>
    <name evidence="4" type="ORF">Fot_29185</name>
</gene>
<reference evidence="5" key="1">
    <citation type="submission" date="2024-07" db="EMBL/GenBank/DDBJ databases">
        <title>Two chromosome-level genome assemblies of Korean endemic species Abeliophyllum distichum and Forsythia ovata (Oleaceae).</title>
        <authorList>
            <person name="Jang H."/>
        </authorList>
    </citation>
    <scope>NUCLEOTIDE SEQUENCE [LARGE SCALE GENOMIC DNA]</scope>
</reference>
<evidence type="ECO:0000256" key="3">
    <source>
        <dbReference type="ARBA" id="ARBA00023315"/>
    </source>
</evidence>
<name>A0ABD1TR75_9LAMI</name>
<comment type="caution">
    <text evidence="4">The sequence shown here is derived from an EMBL/GenBank/DDBJ whole genome shotgun (WGS) entry which is preliminary data.</text>
</comment>
<dbReference type="Pfam" id="PF02458">
    <property type="entry name" value="Transferase"/>
    <property type="match status" value="1"/>
</dbReference>
<keyword evidence="2" id="KW-0808">Transferase</keyword>
<dbReference type="Gene3D" id="3.30.559.10">
    <property type="entry name" value="Chloramphenicol acetyltransferase-like domain"/>
    <property type="match status" value="2"/>
</dbReference>